<evidence type="ECO:0000313" key="3">
    <source>
        <dbReference type="Proteomes" id="UP001162131"/>
    </source>
</evidence>
<name>A0AAU9J1M4_9CILI</name>
<dbReference type="Proteomes" id="UP001162131">
    <property type="component" value="Unassembled WGS sequence"/>
</dbReference>
<keyword evidence="3" id="KW-1185">Reference proteome</keyword>
<comment type="caution">
    <text evidence="2">The sequence shown here is derived from an EMBL/GenBank/DDBJ whole genome shotgun (WGS) entry which is preliminary data.</text>
</comment>
<proteinExistence type="predicted"/>
<reference evidence="2" key="1">
    <citation type="submission" date="2021-09" db="EMBL/GenBank/DDBJ databases">
        <authorList>
            <consortium name="AG Swart"/>
            <person name="Singh M."/>
            <person name="Singh A."/>
            <person name="Seah K."/>
            <person name="Emmerich C."/>
        </authorList>
    </citation>
    <scope>NUCLEOTIDE SEQUENCE</scope>
    <source>
        <strain evidence="2">ATCC30299</strain>
    </source>
</reference>
<dbReference type="EMBL" id="CAJZBQ010000022">
    <property type="protein sequence ID" value="CAG9319225.1"/>
    <property type="molecule type" value="Genomic_DNA"/>
</dbReference>
<protein>
    <submittedName>
        <fullName evidence="2">Uncharacterized protein</fullName>
    </submittedName>
</protein>
<gene>
    <name evidence="2" type="ORF">BSTOLATCC_MIC23433</name>
</gene>
<feature type="compositionally biased region" description="Low complexity" evidence="1">
    <location>
        <begin position="18"/>
        <end position="38"/>
    </location>
</feature>
<accession>A0AAU9J1M4</accession>
<dbReference type="AlphaFoldDB" id="A0AAU9J1M4"/>
<evidence type="ECO:0000256" key="1">
    <source>
        <dbReference type="SAM" id="MobiDB-lite"/>
    </source>
</evidence>
<feature type="region of interest" description="Disordered" evidence="1">
    <location>
        <begin position="1"/>
        <end position="52"/>
    </location>
</feature>
<organism evidence="2 3">
    <name type="scientific">Blepharisma stoltei</name>
    <dbReference type="NCBI Taxonomy" id="1481888"/>
    <lineage>
        <taxon>Eukaryota</taxon>
        <taxon>Sar</taxon>
        <taxon>Alveolata</taxon>
        <taxon>Ciliophora</taxon>
        <taxon>Postciliodesmatophora</taxon>
        <taxon>Heterotrichea</taxon>
        <taxon>Heterotrichida</taxon>
        <taxon>Blepharismidae</taxon>
        <taxon>Blepharisma</taxon>
    </lineage>
</organism>
<sequence length="252" mass="28370">MENPYSTKSLKRNRKKSPSTILSISSNSDSSDLQPSSNHILPLPSSNATTLSERSELAKIAKELKEDSKTHSPISLSDSDSDISISFLSTHLQNIKETHSSPLKIQTEDLSRKIKTSLQDLRKEANLYMDSSHRVLKELSSANKRMKESVLSCQSDGKSNSPASNQYLRSSFAFNCSPESFIQEQVRNLQKDIQLMQIRLTESEIALHNKGQENSQLKEVLKMIELKLNGNKELIVETEEKRIGCSKKCEIM</sequence>
<evidence type="ECO:0000313" key="2">
    <source>
        <dbReference type="EMBL" id="CAG9319225.1"/>
    </source>
</evidence>